<proteinExistence type="predicted"/>
<dbReference type="InterPro" id="IPR007197">
    <property type="entry name" value="rSAM"/>
</dbReference>
<keyword evidence="3" id="KW-0479">Metal-binding</keyword>
<keyword evidence="4" id="KW-0408">Iron</keyword>
<dbReference type="SUPFAM" id="SSF102114">
    <property type="entry name" value="Radical SAM enzymes"/>
    <property type="match status" value="1"/>
</dbReference>
<dbReference type="Pfam" id="PF04055">
    <property type="entry name" value="Radical_SAM"/>
    <property type="match status" value="1"/>
</dbReference>
<gene>
    <name evidence="7" type="ORF">METZ01_LOCUS413683</name>
</gene>
<dbReference type="InterPro" id="IPR023404">
    <property type="entry name" value="rSAM_horseshoe"/>
</dbReference>
<dbReference type="PROSITE" id="PS51918">
    <property type="entry name" value="RADICAL_SAM"/>
    <property type="match status" value="1"/>
</dbReference>
<sequence>FIPAFETARGCPFLCSFCDQGLDDAKIVSFSTKRMCEELDYIAERVTKFNGTQSIAFHDSNWGMYKKDLDLSDHLLKLMNEKDWPMYIGISTPKNKKQQIFDIDKKLKNRIGIALSQQSMNRDTLTLIKRDNIETNEQYIEFVKEIQKRDKNALCALIVPLPNETKQTYYDSVKVLMDNEVSVGTYTLMMLQGAELGREDAIKKYGMKSKWRIVPRDFGEYRGKKVFDVERVCIANNTMPYVDYLNCRRFSLIIHLFANSVFFPLIKLIKEELNIS</sequence>
<keyword evidence="2" id="KW-0949">S-adenosyl-L-methionine</keyword>
<dbReference type="EMBL" id="UINC01161560">
    <property type="protein sequence ID" value="SVD60829.1"/>
    <property type="molecule type" value="Genomic_DNA"/>
</dbReference>
<dbReference type="InterPro" id="IPR058240">
    <property type="entry name" value="rSAM_sf"/>
</dbReference>
<dbReference type="InterPro" id="IPR006638">
    <property type="entry name" value="Elp3/MiaA/NifB-like_rSAM"/>
</dbReference>
<protein>
    <recommendedName>
        <fullName evidence="6">Radical SAM core domain-containing protein</fullName>
    </recommendedName>
</protein>
<keyword evidence="5" id="KW-0411">Iron-sulfur</keyword>
<dbReference type="GO" id="GO:0003824">
    <property type="term" value="F:catalytic activity"/>
    <property type="evidence" value="ECO:0007669"/>
    <property type="project" value="InterPro"/>
</dbReference>
<reference evidence="7" key="1">
    <citation type="submission" date="2018-05" db="EMBL/GenBank/DDBJ databases">
        <authorList>
            <person name="Lanie J.A."/>
            <person name="Ng W.-L."/>
            <person name="Kazmierczak K.M."/>
            <person name="Andrzejewski T.M."/>
            <person name="Davidsen T.M."/>
            <person name="Wayne K.J."/>
            <person name="Tettelin H."/>
            <person name="Glass J.I."/>
            <person name="Rusch D."/>
            <person name="Podicherti R."/>
            <person name="Tsui H.-C.T."/>
            <person name="Winkler M.E."/>
        </authorList>
    </citation>
    <scope>NUCLEOTIDE SEQUENCE</scope>
</reference>
<dbReference type="GO" id="GO:0051536">
    <property type="term" value="F:iron-sulfur cluster binding"/>
    <property type="evidence" value="ECO:0007669"/>
    <property type="project" value="UniProtKB-KW"/>
</dbReference>
<evidence type="ECO:0000256" key="5">
    <source>
        <dbReference type="ARBA" id="ARBA00023014"/>
    </source>
</evidence>
<accession>A0A382WQB1</accession>
<feature type="non-terminal residue" evidence="7">
    <location>
        <position position="276"/>
    </location>
</feature>
<evidence type="ECO:0000256" key="1">
    <source>
        <dbReference type="ARBA" id="ARBA00001966"/>
    </source>
</evidence>
<feature type="non-terminal residue" evidence="7">
    <location>
        <position position="1"/>
    </location>
</feature>
<dbReference type="Gene3D" id="3.80.30.20">
    <property type="entry name" value="tm_1862 like domain"/>
    <property type="match status" value="1"/>
</dbReference>
<dbReference type="SMART" id="SM00729">
    <property type="entry name" value="Elp3"/>
    <property type="match status" value="1"/>
</dbReference>
<dbReference type="PANTHER" id="PTHR43409">
    <property type="entry name" value="ANAEROBIC MAGNESIUM-PROTOPORPHYRIN IX MONOMETHYL ESTER CYCLASE-RELATED"/>
    <property type="match status" value="1"/>
</dbReference>
<evidence type="ECO:0000256" key="2">
    <source>
        <dbReference type="ARBA" id="ARBA00022691"/>
    </source>
</evidence>
<evidence type="ECO:0000256" key="4">
    <source>
        <dbReference type="ARBA" id="ARBA00023004"/>
    </source>
</evidence>
<dbReference type="SFLD" id="SFLDS00029">
    <property type="entry name" value="Radical_SAM"/>
    <property type="match status" value="1"/>
</dbReference>
<dbReference type="GO" id="GO:0046872">
    <property type="term" value="F:metal ion binding"/>
    <property type="evidence" value="ECO:0007669"/>
    <property type="project" value="UniProtKB-KW"/>
</dbReference>
<evidence type="ECO:0000259" key="6">
    <source>
        <dbReference type="PROSITE" id="PS51918"/>
    </source>
</evidence>
<name>A0A382WQB1_9ZZZZ</name>
<dbReference type="SFLD" id="SFLDG01082">
    <property type="entry name" value="B12-binding_domain_containing"/>
    <property type="match status" value="1"/>
</dbReference>
<evidence type="ECO:0000313" key="7">
    <source>
        <dbReference type="EMBL" id="SVD60829.1"/>
    </source>
</evidence>
<comment type="cofactor">
    <cofactor evidence="1">
        <name>[4Fe-4S] cluster</name>
        <dbReference type="ChEBI" id="CHEBI:49883"/>
    </cofactor>
</comment>
<evidence type="ECO:0000256" key="3">
    <source>
        <dbReference type="ARBA" id="ARBA00022723"/>
    </source>
</evidence>
<dbReference type="AlphaFoldDB" id="A0A382WQB1"/>
<organism evidence="7">
    <name type="scientific">marine metagenome</name>
    <dbReference type="NCBI Taxonomy" id="408172"/>
    <lineage>
        <taxon>unclassified sequences</taxon>
        <taxon>metagenomes</taxon>
        <taxon>ecological metagenomes</taxon>
    </lineage>
</organism>
<feature type="domain" description="Radical SAM core" evidence="6">
    <location>
        <begin position="1"/>
        <end position="224"/>
    </location>
</feature>
<dbReference type="InterPro" id="IPR051198">
    <property type="entry name" value="BchE-like"/>
</dbReference>